<evidence type="ECO:0000313" key="3">
    <source>
        <dbReference type="Proteomes" id="UP001153269"/>
    </source>
</evidence>
<dbReference type="Proteomes" id="UP001153269">
    <property type="component" value="Unassembled WGS sequence"/>
</dbReference>
<feature type="region of interest" description="Disordered" evidence="1">
    <location>
        <begin position="35"/>
        <end position="123"/>
    </location>
</feature>
<feature type="region of interest" description="Disordered" evidence="1">
    <location>
        <begin position="1"/>
        <end position="21"/>
    </location>
</feature>
<evidence type="ECO:0000313" key="2">
    <source>
        <dbReference type="EMBL" id="CAB1438916.1"/>
    </source>
</evidence>
<accession>A0A9N7UYQ5</accession>
<feature type="compositionally biased region" description="Basic and acidic residues" evidence="1">
    <location>
        <begin position="60"/>
        <end position="77"/>
    </location>
</feature>
<gene>
    <name evidence="2" type="ORF">PLEPLA_LOCUS26776</name>
</gene>
<dbReference type="EMBL" id="CADEAL010002223">
    <property type="protein sequence ID" value="CAB1438916.1"/>
    <property type="molecule type" value="Genomic_DNA"/>
</dbReference>
<dbReference type="AlphaFoldDB" id="A0A9N7UYQ5"/>
<organism evidence="2 3">
    <name type="scientific">Pleuronectes platessa</name>
    <name type="common">European plaice</name>
    <dbReference type="NCBI Taxonomy" id="8262"/>
    <lineage>
        <taxon>Eukaryota</taxon>
        <taxon>Metazoa</taxon>
        <taxon>Chordata</taxon>
        <taxon>Craniata</taxon>
        <taxon>Vertebrata</taxon>
        <taxon>Euteleostomi</taxon>
        <taxon>Actinopterygii</taxon>
        <taxon>Neopterygii</taxon>
        <taxon>Teleostei</taxon>
        <taxon>Neoteleostei</taxon>
        <taxon>Acanthomorphata</taxon>
        <taxon>Carangaria</taxon>
        <taxon>Pleuronectiformes</taxon>
        <taxon>Pleuronectoidei</taxon>
        <taxon>Pleuronectidae</taxon>
        <taxon>Pleuronectes</taxon>
    </lineage>
</organism>
<sequence>MAGNVVKSLQQDATVTPTVPNPVYLSLTCQWEIDSTSNPTRFPEVSGDSGPSVSGPSLHRGGEEERGRKREGGRERLQPTTTITMSPEAPRLPAPPAAQYSCGSVPDPDQLGSQPCQGATRGECESTSLLPLFIK</sequence>
<keyword evidence="3" id="KW-1185">Reference proteome</keyword>
<feature type="compositionally biased region" description="Polar residues" evidence="1">
    <location>
        <begin position="7"/>
        <end position="18"/>
    </location>
</feature>
<feature type="compositionally biased region" description="Low complexity" evidence="1">
    <location>
        <begin position="45"/>
        <end position="57"/>
    </location>
</feature>
<name>A0A9N7UYQ5_PLEPL</name>
<evidence type="ECO:0000256" key="1">
    <source>
        <dbReference type="SAM" id="MobiDB-lite"/>
    </source>
</evidence>
<reference evidence="2" key="1">
    <citation type="submission" date="2020-03" db="EMBL/GenBank/DDBJ databases">
        <authorList>
            <person name="Weist P."/>
        </authorList>
    </citation>
    <scope>NUCLEOTIDE SEQUENCE</scope>
</reference>
<proteinExistence type="predicted"/>
<protein>
    <submittedName>
        <fullName evidence="2">Uncharacterized protein</fullName>
    </submittedName>
</protein>
<comment type="caution">
    <text evidence="2">The sequence shown here is derived from an EMBL/GenBank/DDBJ whole genome shotgun (WGS) entry which is preliminary data.</text>
</comment>